<dbReference type="GO" id="GO:0005794">
    <property type="term" value="C:Golgi apparatus"/>
    <property type="evidence" value="ECO:0007669"/>
    <property type="project" value="UniProtKB-SubCell"/>
</dbReference>
<feature type="compositionally biased region" description="Low complexity" evidence="5">
    <location>
        <begin position="1182"/>
        <end position="1194"/>
    </location>
</feature>
<feature type="coiled-coil region" evidence="4">
    <location>
        <begin position="650"/>
        <end position="709"/>
    </location>
</feature>
<name>B0WA65_CULQU</name>
<evidence type="ECO:0000256" key="5">
    <source>
        <dbReference type="SAM" id="MobiDB-lite"/>
    </source>
</evidence>
<dbReference type="PANTHER" id="PTHR18921:SF2">
    <property type="entry name" value="THYROID RECEPTOR-INTERACTING PROTEIN 11"/>
    <property type="match status" value="1"/>
</dbReference>
<evidence type="ECO:0000259" key="6">
    <source>
        <dbReference type="PROSITE" id="PS50913"/>
    </source>
</evidence>
<sequence>MAQGFPMSFSGNDSSICFPTDQHAGPSTSAHQPPVPAASALEDSWFWDPEQNVSSTSSSSKKDDDPENDSPRSGADLTTIPLEPPATEGEIIERLHRQLTDKSQQLKKQMLENALLNENLTQMSGENRELNENIEELDRQHELVVENLLTAKKSLQDRCSQLEEDLRIKQGEPSLTKELDELKVSYGKLEQSYVNSCQESVRLKAELERIVVENIDAVAGLEGEITELKKTLEESQNSSEAVDHKLNSLAGENAKLDEQITTLKDENEQLGKKLEQMTAQSEQLAIAEDECKQLKRELEEFKRKSEEDAFVALDQTELEELRKNYEALTAEVERWKTDCDRLQEDNLVLQKKLEERKPDETQVAQLQQEVSELQNELRSVIIDNSVQLDAKEKEWQEKLNFVKAENSRIQHSKDTLEADLMQYEKECGNLMKNNDLLIAEIDNLKCKKLETINENAEDSIVILERQLEESTMLNKSLEDEYQEVNKKLEEVLEEREELDAKVENYQKTLEEKTRIVYDLRMTVEALEAEKAHLLFEVNEAKAKESTSEELDELEQHKLQVEDLRAQLSTINEDHASLVLKLQQLQQTSIENTRNSEAKLSECKAELEAKETVIKQLQTDLLRVSKTASETTNEGAAKVLEERLEAEASKATALAVEKDEVEEKLAKVVEELDRVRVEYEEASKSNATKVAELTQAVEGITQQKDNLVQLVTVKHNENVQYHAEIQRLSQLLQTELAAKNEANADSDECSSLRERLAQLEAETAKLADFDKMADQIQFLREKSDILTNNLLIEQNNQKVLQQEKQEVIEQKNGLAKDLERLRQHLLEIEEAHTLETVELQQRYDEARGKLQTLEEDVKRSSNVQKSASKSTQLCTILQKKYWNALPRQKFCGFSPCRTSAKERDEESELKSTGTCCKKVTYAGCRILQKLQKFCNSANKERDIELATLAIRRDLEQAQAREMALKGDIRQLQQQLADAKNGLLAAARISDQLEIAQVTVASLREELSKSNDRYLQLEGRLQATEANQADKVEKSLVKNLVIGYVVAPNQNDKHQILKLISAVLTMDQNECTKVGLNKSGGGWFNSILGSGAAATNYNKESLTEAFVKFLEKESTPRPPNPAGSSLLNIMANQPSPPSTHPSRTTTPTQAQSSAPPSAADHVPVTPVQPVILLGGPTEFQPQRSSSSILKDILSDS</sequence>
<evidence type="ECO:0000313" key="7">
    <source>
        <dbReference type="EMBL" id="EDS40894.1"/>
    </source>
</evidence>
<feature type="coiled-coil region" evidence="4">
    <location>
        <begin position="953"/>
        <end position="1025"/>
    </location>
</feature>
<dbReference type="GO" id="GO:0007030">
    <property type="term" value="P:Golgi organization"/>
    <property type="evidence" value="ECO:0007669"/>
    <property type="project" value="TreeGrafter"/>
</dbReference>
<dbReference type="OrthoDB" id="425925at2759"/>
<feature type="domain" description="GRIP" evidence="6">
    <location>
        <begin position="1025"/>
        <end position="1075"/>
    </location>
</feature>
<reference evidence="8" key="2">
    <citation type="submission" date="2021-02" db="UniProtKB">
        <authorList>
            <consortium name="EnsemblMetazoa"/>
        </authorList>
    </citation>
    <scope>IDENTIFICATION</scope>
    <source>
        <strain evidence="8">JHB</strain>
    </source>
</reference>
<protein>
    <submittedName>
        <fullName evidence="7">Slender lobes</fullName>
    </submittedName>
</protein>
<feature type="coiled-coil region" evidence="4">
    <location>
        <begin position="92"/>
        <end position="172"/>
    </location>
</feature>
<dbReference type="InParanoid" id="B0WA65"/>
<dbReference type="HOGENOM" id="CLU_294266_0_0_1"/>
<accession>B0WA65</accession>
<dbReference type="Gene3D" id="1.10.287.1490">
    <property type="match status" value="1"/>
</dbReference>
<feature type="region of interest" description="Disordered" evidence="5">
    <location>
        <begin position="1"/>
        <end position="87"/>
    </location>
</feature>
<gene>
    <name evidence="8" type="primary">6035406</name>
    <name evidence="7" type="ORF">CpipJ_CPIJ004013</name>
</gene>
<keyword evidence="9" id="KW-1185">Reference proteome</keyword>
<feature type="coiled-coil region" evidence="4">
    <location>
        <begin position="803"/>
        <end position="862"/>
    </location>
</feature>
<dbReference type="GO" id="GO:0031267">
    <property type="term" value="F:small GTPase binding"/>
    <property type="evidence" value="ECO:0007669"/>
    <property type="project" value="TreeGrafter"/>
</dbReference>
<dbReference type="PROSITE" id="PS50913">
    <property type="entry name" value="GRIP"/>
    <property type="match status" value="1"/>
</dbReference>
<keyword evidence="3 4" id="KW-0175">Coiled coil</keyword>
<dbReference type="EnsemblMetazoa" id="CPIJ004013-RA">
    <property type="protein sequence ID" value="CPIJ004013-PA"/>
    <property type="gene ID" value="CPIJ004013"/>
</dbReference>
<dbReference type="KEGG" id="cqu:CpipJ_CPIJ004013"/>
<feature type="compositionally biased region" description="Polar residues" evidence="5">
    <location>
        <begin position="1120"/>
        <end position="1131"/>
    </location>
</feature>
<dbReference type="EMBL" id="DS231869">
    <property type="protein sequence ID" value="EDS40894.1"/>
    <property type="molecule type" value="Genomic_DNA"/>
</dbReference>
<dbReference type="AlphaFoldDB" id="B0WA65"/>
<dbReference type="PANTHER" id="PTHR18921">
    <property type="entry name" value="MYOSIN HEAVY CHAIN - RELATED"/>
    <property type="match status" value="1"/>
</dbReference>
<dbReference type="GO" id="GO:0006888">
    <property type="term" value="P:endoplasmic reticulum to Golgi vesicle-mediated transport"/>
    <property type="evidence" value="ECO:0007669"/>
    <property type="project" value="TreeGrafter"/>
</dbReference>
<dbReference type="Proteomes" id="UP000002320">
    <property type="component" value="Unassembled WGS sequence"/>
</dbReference>
<dbReference type="VEuPathDB" id="VectorBase:CQUJHB012804"/>
<evidence type="ECO:0000313" key="9">
    <source>
        <dbReference type="Proteomes" id="UP000002320"/>
    </source>
</evidence>
<dbReference type="VEuPathDB" id="VectorBase:CPIJ004013"/>
<feature type="region of interest" description="Disordered" evidence="5">
    <location>
        <begin position="1110"/>
        <end position="1194"/>
    </location>
</feature>
<evidence type="ECO:0000313" key="8">
    <source>
        <dbReference type="EnsemblMetazoa" id="CPIJ004013-PA"/>
    </source>
</evidence>
<keyword evidence="2" id="KW-0333">Golgi apparatus</keyword>
<organism>
    <name type="scientific">Culex quinquefasciatus</name>
    <name type="common">Southern house mosquito</name>
    <name type="synonym">Culex pungens</name>
    <dbReference type="NCBI Taxonomy" id="7176"/>
    <lineage>
        <taxon>Eukaryota</taxon>
        <taxon>Metazoa</taxon>
        <taxon>Ecdysozoa</taxon>
        <taxon>Arthropoda</taxon>
        <taxon>Hexapoda</taxon>
        <taxon>Insecta</taxon>
        <taxon>Pterygota</taxon>
        <taxon>Neoptera</taxon>
        <taxon>Endopterygota</taxon>
        <taxon>Diptera</taxon>
        <taxon>Nematocera</taxon>
        <taxon>Culicoidea</taxon>
        <taxon>Culicidae</taxon>
        <taxon>Culicinae</taxon>
        <taxon>Culicini</taxon>
        <taxon>Culex</taxon>
        <taxon>Culex</taxon>
    </lineage>
</organism>
<evidence type="ECO:0000256" key="4">
    <source>
        <dbReference type="SAM" id="Coils"/>
    </source>
</evidence>
<evidence type="ECO:0000256" key="1">
    <source>
        <dbReference type="ARBA" id="ARBA00004555"/>
    </source>
</evidence>
<feature type="compositionally biased region" description="Low complexity" evidence="5">
    <location>
        <begin position="1138"/>
        <end position="1157"/>
    </location>
</feature>
<proteinExistence type="predicted"/>
<dbReference type="FunCoup" id="B0WA65">
    <property type="interactions" value="195"/>
</dbReference>
<reference evidence="7" key="1">
    <citation type="submission" date="2007-03" db="EMBL/GenBank/DDBJ databases">
        <title>Annotation of Culex pipiens quinquefasciatus.</title>
        <authorList>
            <consortium name="The Broad Institute Genome Sequencing Platform"/>
            <person name="Atkinson P.W."/>
            <person name="Hemingway J."/>
            <person name="Christensen B.M."/>
            <person name="Higgs S."/>
            <person name="Kodira C."/>
            <person name="Hannick L."/>
            <person name="Megy K."/>
            <person name="O'Leary S."/>
            <person name="Pearson M."/>
            <person name="Haas B.J."/>
            <person name="Mauceli E."/>
            <person name="Wortman J.R."/>
            <person name="Lee N.H."/>
            <person name="Guigo R."/>
            <person name="Stanke M."/>
            <person name="Alvarado L."/>
            <person name="Amedeo P."/>
            <person name="Antoine C.H."/>
            <person name="Arensburger P."/>
            <person name="Bidwell S.L."/>
            <person name="Crawford M."/>
            <person name="Camaro F."/>
            <person name="Devon K."/>
            <person name="Engels R."/>
            <person name="Hammond M."/>
            <person name="Howarth C."/>
            <person name="Koehrsen M."/>
            <person name="Lawson D."/>
            <person name="Montgomery P."/>
            <person name="Nene V."/>
            <person name="Nusbaum C."/>
            <person name="Puiu D."/>
            <person name="Romero-Severson J."/>
            <person name="Severson D.W."/>
            <person name="Shumway M."/>
            <person name="Sisk P."/>
            <person name="Stolte C."/>
            <person name="Zeng Q."/>
            <person name="Eisenstadt E."/>
            <person name="Fraser-Liggett C."/>
            <person name="Strausberg R."/>
            <person name="Galagan J."/>
            <person name="Birren B."/>
            <person name="Collins F.H."/>
        </authorList>
    </citation>
    <scope>NUCLEOTIDE SEQUENCE [LARGE SCALE GENOMIC DNA]</scope>
    <source>
        <strain evidence="7">JHB</strain>
    </source>
</reference>
<comment type="subcellular location">
    <subcellularLocation>
        <location evidence="1">Golgi apparatus</location>
    </subcellularLocation>
</comment>
<dbReference type="eggNOG" id="ENOG502QRXC">
    <property type="taxonomic scope" value="Eukaryota"/>
</dbReference>
<evidence type="ECO:0000256" key="2">
    <source>
        <dbReference type="ARBA" id="ARBA00023034"/>
    </source>
</evidence>
<feature type="coiled-coil region" evidence="4">
    <location>
        <begin position="218"/>
        <end position="573"/>
    </location>
</feature>
<dbReference type="InterPro" id="IPR000237">
    <property type="entry name" value="GRIP_dom"/>
</dbReference>
<evidence type="ECO:0000256" key="3">
    <source>
        <dbReference type="ARBA" id="ARBA00023054"/>
    </source>
</evidence>
<dbReference type="OMA" id="RHIAQIS"/>
<dbReference type="STRING" id="7176.B0WA65"/>